<dbReference type="PANTHER" id="PTHR23028:SF53">
    <property type="entry name" value="ACYL_TRANSF_3 DOMAIN-CONTAINING PROTEIN"/>
    <property type="match status" value="1"/>
</dbReference>
<feature type="domain" description="SGNH" evidence="3">
    <location>
        <begin position="404"/>
        <end position="647"/>
    </location>
</feature>
<gene>
    <name evidence="4" type="ORF">AB3G37_20000</name>
</gene>
<protein>
    <submittedName>
        <fullName evidence="4">Acyltransferase family protein</fullName>
        <ecNumber evidence="4">2.3.1.-</ecNumber>
    </submittedName>
</protein>
<dbReference type="InterPro" id="IPR043968">
    <property type="entry name" value="SGNH"/>
</dbReference>
<dbReference type="Pfam" id="PF19040">
    <property type="entry name" value="SGNH"/>
    <property type="match status" value="1"/>
</dbReference>
<organism evidence="4">
    <name type="scientific">Rouxiella sp. WC2420</name>
    <dbReference type="NCBI Taxonomy" id="3234145"/>
    <lineage>
        <taxon>Bacteria</taxon>
        <taxon>Pseudomonadati</taxon>
        <taxon>Pseudomonadota</taxon>
        <taxon>Gammaproteobacteria</taxon>
        <taxon>Enterobacterales</taxon>
        <taxon>Yersiniaceae</taxon>
        <taxon>Rouxiella</taxon>
    </lineage>
</organism>
<dbReference type="EC" id="2.3.1.-" evidence="4"/>
<evidence type="ECO:0000313" key="4">
    <source>
        <dbReference type="EMBL" id="XDU71779.1"/>
    </source>
</evidence>
<feature type="transmembrane region" description="Helical" evidence="1">
    <location>
        <begin position="280"/>
        <end position="299"/>
    </location>
</feature>
<feature type="transmembrane region" description="Helical" evidence="1">
    <location>
        <begin position="166"/>
        <end position="186"/>
    </location>
</feature>
<reference evidence="4" key="1">
    <citation type="submission" date="2024-07" db="EMBL/GenBank/DDBJ databases">
        <authorList>
            <person name="Biller S.J."/>
        </authorList>
    </citation>
    <scope>NUCLEOTIDE SEQUENCE</scope>
    <source>
        <strain evidence="4">WC2420</strain>
    </source>
</reference>
<evidence type="ECO:0000259" key="2">
    <source>
        <dbReference type="Pfam" id="PF01757"/>
    </source>
</evidence>
<dbReference type="GO" id="GO:0016020">
    <property type="term" value="C:membrane"/>
    <property type="evidence" value="ECO:0007669"/>
    <property type="project" value="TreeGrafter"/>
</dbReference>
<feature type="transmembrane region" description="Helical" evidence="1">
    <location>
        <begin position="343"/>
        <end position="365"/>
    </location>
</feature>
<dbReference type="InterPro" id="IPR002656">
    <property type="entry name" value="Acyl_transf_3_dom"/>
</dbReference>
<dbReference type="AlphaFoldDB" id="A0AB39VNM8"/>
<dbReference type="GO" id="GO:0016747">
    <property type="term" value="F:acyltransferase activity, transferring groups other than amino-acyl groups"/>
    <property type="evidence" value="ECO:0007669"/>
    <property type="project" value="InterPro"/>
</dbReference>
<keyword evidence="1" id="KW-1133">Transmembrane helix</keyword>
<sequence length="659" mass="74593">MNYRSDIDGLRAIAVLFVLFFHAGFTFFSSGFIGVDIFFVISGYLITSIINTSINKGNFSLSEFYSRRLWRLQPSFIAALIFTMIIAVILYLPSDFKEYMTSAKYAASFMSNIYSARNAVQYGAGDTMTHLLLHTWSLSIEWQWYLFLPPGLLLVHRFVPKRFIGVITIALTLLTLIICLFLSAHYPSKSYYFLSCRLFELMTGSCLAVLNYQKLKLNKHLGSLLGLASLATLAYCTTRTNIVYGYPNYTSVIVSIAVAALIIIGSTGKGVTTKLLSNPVLVFIGTLSYSLYLWHWPIFATARYLDIRENATFIVVCFVLTGITAYLSFIYIEKPYRIKKVGLLKTVILLVLTPLIITMLLRTLVRNNEGFTDRFGKEYATVLAKSNEPNSAQRKYCYDIKTDGDNKKCIMGDNKAIKTALLIGDSHAGHFFNFFNILGKDAHLAITTLSRGACLSLPNYYQFQTSGQYDQINFSCHDESKKYYAMVKNKKYNYIIIAQRWDLYGADISTNDKGKIYSVVESREKISTALNEALDIIVKAGSTPVIMKQIAPLNSHYPGCFKQHTILRTEYIPNSCETVPIRNQNTDWFIPIFNQLQVKYPTLIFIDPQDARCNGKKCLMEFDGIPLFADDNHITAYASHKLGKLYLQIKGNPLKEIAE</sequence>
<dbReference type="RefSeq" id="WP_369788889.1">
    <property type="nucleotide sequence ID" value="NZ_CP165628.1"/>
</dbReference>
<keyword evidence="1" id="KW-0812">Transmembrane</keyword>
<keyword evidence="1" id="KW-0472">Membrane</keyword>
<evidence type="ECO:0000256" key="1">
    <source>
        <dbReference type="SAM" id="Phobius"/>
    </source>
</evidence>
<keyword evidence="4" id="KW-0808">Transferase</keyword>
<dbReference type="Pfam" id="PF01757">
    <property type="entry name" value="Acyl_transf_3"/>
    <property type="match status" value="1"/>
</dbReference>
<keyword evidence="4" id="KW-0012">Acyltransferase</keyword>
<feature type="transmembrane region" description="Helical" evidence="1">
    <location>
        <begin position="75"/>
        <end position="92"/>
    </location>
</feature>
<dbReference type="PANTHER" id="PTHR23028">
    <property type="entry name" value="ACETYLTRANSFERASE"/>
    <property type="match status" value="1"/>
</dbReference>
<evidence type="ECO:0000259" key="3">
    <source>
        <dbReference type="Pfam" id="PF19040"/>
    </source>
</evidence>
<feature type="transmembrane region" description="Helical" evidence="1">
    <location>
        <begin position="311"/>
        <end position="331"/>
    </location>
</feature>
<proteinExistence type="predicted"/>
<dbReference type="EMBL" id="CP165628">
    <property type="protein sequence ID" value="XDU71779.1"/>
    <property type="molecule type" value="Genomic_DNA"/>
</dbReference>
<dbReference type="GO" id="GO:0009103">
    <property type="term" value="P:lipopolysaccharide biosynthetic process"/>
    <property type="evidence" value="ECO:0007669"/>
    <property type="project" value="TreeGrafter"/>
</dbReference>
<dbReference type="InterPro" id="IPR050879">
    <property type="entry name" value="Acyltransferase_3"/>
</dbReference>
<feature type="transmembrane region" description="Helical" evidence="1">
    <location>
        <begin position="249"/>
        <end position="268"/>
    </location>
</feature>
<name>A0AB39VNM8_9GAMM</name>
<feature type="domain" description="Acyltransferase 3" evidence="2">
    <location>
        <begin position="6"/>
        <end position="328"/>
    </location>
</feature>
<feature type="transmembrane region" description="Helical" evidence="1">
    <location>
        <begin position="12"/>
        <end position="31"/>
    </location>
</feature>
<accession>A0AB39VNM8</accession>